<dbReference type="PATRIC" id="fig|1420013.3.peg.4132"/>
<evidence type="ECO:0000313" key="2">
    <source>
        <dbReference type="EMBL" id="AHM81178.1"/>
    </source>
</evidence>
<gene>
    <name evidence="2" type="ORF">KPNJ2_04398</name>
</gene>
<name>W8UZU4_KLEPN</name>
<dbReference type="KEGG" id="kps:KPNJ2_04398"/>
<sequence>MTTTIYREYEFAACDGKWSSDGRPRRDVLEKKAIHIDFMGRKAISFMCGDHPMIALMQALQLKVITGDQYASLMSLYMDVDDFSFGMVVLEKSTGDIMYDMYTPPMVQVRHKPVVYDLGSSGGGFAAECIYYTEKKLRKKRRHKGFSASSVRCKVSSAVQYAYRRDPFSGGKVYRAIWSRNGIEFNNIPLVNDFAKNRYCLNLKETLKIIHNRYLEIMNMRQNAQLNPAASLSKAGQPQKKPDDQTPKANGDNGQQMTMSRVINYARLFSD</sequence>
<proteinExistence type="predicted"/>
<dbReference type="EMBL" id="CP006918">
    <property type="protein sequence ID" value="AHM81178.1"/>
    <property type="molecule type" value="Genomic_DNA"/>
</dbReference>
<dbReference type="Proteomes" id="UP000019586">
    <property type="component" value="Chromosome"/>
</dbReference>
<organism evidence="2 3">
    <name type="scientific">Klebsiella pneumoniae 30684/NJST258_2</name>
    <dbReference type="NCBI Taxonomy" id="1420013"/>
    <lineage>
        <taxon>Bacteria</taxon>
        <taxon>Pseudomonadati</taxon>
        <taxon>Pseudomonadota</taxon>
        <taxon>Gammaproteobacteria</taxon>
        <taxon>Enterobacterales</taxon>
        <taxon>Enterobacteriaceae</taxon>
        <taxon>Klebsiella/Raoultella group</taxon>
        <taxon>Klebsiella</taxon>
        <taxon>Klebsiella pneumoniae complex</taxon>
    </lineage>
</organism>
<accession>W8UZU4</accession>
<evidence type="ECO:0000313" key="3">
    <source>
        <dbReference type="Proteomes" id="UP000019586"/>
    </source>
</evidence>
<feature type="region of interest" description="Disordered" evidence="1">
    <location>
        <begin position="229"/>
        <end position="256"/>
    </location>
</feature>
<reference evidence="2 3" key="1">
    <citation type="journal article" date="2014" name="Proc. Natl. Acad. Sci. U.S.A.">
        <title>Molecular dissection of the evolution of carbapenem-resistant multilocus sequence type 258 Klebsiella pneumoniae.</title>
        <authorList>
            <person name="Deleo F.R."/>
            <person name="Chen L."/>
            <person name="Porcella S.F."/>
            <person name="Martens C.A."/>
            <person name="Kobayashi S.D."/>
            <person name="Porter A.R."/>
            <person name="Chavda K.D."/>
            <person name="Jacobs M.R."/>
            <person name="Mathema B."/>
            <person name="Olsen R.J."/>
            <person name="Bonomo R.A."/>
            <person name="Musser J.M."/>
            <person name="Kreiswirth B.N."/>
        </authorList>
    </citation>
    <scope>NUCLEOTIDE SEQUENCE [LARGE SCALE GENOMIC DNA]</scope>
    <source>
        <strain evidence="2">30684/NJST258_2</strain>
    </source>
</reference>
<dbReference type="HOGENOM" id="CLU_1213296_0_0_6"/>
<evidence type="ECO:0000256" key="1">
    <source>
        <dbReference type="SAM" id="MobiDB-lite"/>
    </source>
</evidence>
<dbReference type="AlphaFoldDB" id="W8UZU4"/>
<protein>
    <submittedName>
        <fullName evidence="2">Uncharacterized protein</fullName>
    </submittedName>
</protein>